<sequence>MQGNDALLQRCPYTNALTPLIPTPSHHLYQRPHTTYTNALTPLYIHLPHLCNPSPTHHIITLRPKIPALPA</sequence>
<evidence type="ECO:0000313" key="2">
    <source>
        <dbReference type="Proteomes" id="UP001292094"/>
    </source>
</evidence>
<evidence type="ECO:0000313" key="1">
    <source>
        <dbReference type="EMBL" id="KAK4319897.1"/>
    </source>
</evidence>
<protein>
    <submittedName>
        <fullName evidence="1">Uncharacterized protein</fullName>
    </submittedName>
</protein>
<name>A0AAE1Q6W7_9EUCA</name>
<dbReference type="EMBL" id="JAWZYT010000712">
    <property type="protein sequence ID" value="KAK4319897.1"/>
    <property type="molecule type" value="Genomic_DNA"/>
</dbReference>
<dbReference type="Proteomes" id="UP001292094">
    <property type="component" value="Unassembled WGS sequence"/>
</dbReference>
<organism evidence="1 2">
    <name type="scientific">Petrolisthes manimaculis</name>
    <dbReference type="NCBI Taxonomy" id="1843537"/>
    <lineage>
        <taxon>Eukaryota</taxon>
        <taxon>Metazoa</taxon>
        <taxon>Ecdysozoa</taxon>
        <taxon>Arthropoda</taxon>
        <taxon>Crustacea</taxon>
        <taxon>Multicrustacea</taxon>
        <taxon>Malacostraca</taxon>
        <taxon>Eumalacostraca</taxon>
        <taxon>Eucarida</taxon>
        <taxon>Decapoda</taxon>
        <taxon>Pleocyemata</taxon>
        <taxon>Anomura</taxon>
        <taxon>Galatheoidea</taxon>
        <taxon>Porcellanidae</taxon>
        <taxon>Petrolisthes</taxon>
    </lineage>
</organism>
<keyword evidence="2" id="KW-1185">Reference proteome</keyword>
<accession>A0AAE1Q6W7</accession>
<reference evidence="1" key="1">
    <citation type="submission" date="2023-11" db="EMBL/GenBank/DDBJ databases">
        <title>Genome assemblies of two species of porcelain crab, Petrolisthes cinctipes and Petrolisthes manimaculis (Anomura: Porcellanidae).</title>
        <authorList>
            <person name="Angst P."/>
        </authorList>
    </citation>
    <scope>NUCLEOTIDE SEQUENCE</scope>
    <source>
        <strain evidence="1">PB745_02</strain>
        <tissue evidence="1">Gill</tissue>
    </source>
</reference>
<gene>
    <name evidence="1" type="ORF">Pmani_009203</name>
</gene>
<proteinExistence type="predicted"/>
<dbReference type="AlphaFoldDB" id="A0AAE1Q6W7"/>
<comment type="caution">
    <text evidence="1">The sequence shown here is derived from an EMBL/GenBank/DDBJ whole genome shotgun (WGS) entry which is preliminary data.</text>
</comment>